<comment type="caution">
    <text evidence="1">The sequence shown here is derived from an EMBL/GenBank/DDBJ whole genome shotgun (WGS) entry which is preliminary data.</text>
</comment>
<organism evidence="1 2">
    <name type="scientific">Bifidobacterium breve MCC 1128</name>
    <dbReference type="NCBI Taxonomy" id="1365965"/>
    <lineage>
        <taxon>Bacteria</taxon>
        <taxon>Bacillati</taxon>
        <taxon>Actinomycetota</taxon>
        <taxon>Actinomycetes</taxon>
        <taxon>Bifidobacteriales</taxon>
        <taxon>Bifidobacteriaceae</taxon>
        <taxon>Bifidobacterium</taxon>
    </lineage>
</organism>
<gene>
    <name evidence="1" type="ORF">BBM1128_05565</name>
</gene>
<evidence type="ECO:0000313" key="1">
    <source>
        <dbReference type="EMBL" id="KOA40604.1"/>
    </source>
</evidence>
<evidence type="ECO:0000313" key="2">
    <source>
        <dbReference type="Proteomes" id="UP000037193"/>
    </source>
</evidence>
<protein>
    <recommendedName>
        <fullName evidence="3">Transposase</fullName>
    </recommendedName>
</protein>
<dbReference type="Proteomes" id="UP000037193">
    <property type="component" value="Unassembled WGS sequence"/>
</dbReference>
<reference evidence="1 2" key="1">
    <citation type="journal article" date="2015" name="Int J Genomics">
        <title>Comparative Genomics Revealed Genetic Diversity and Species/Strain-Level Differences in Carbohydrate Metabolism of Three Probiotic Bifidobacterial Species.</title>
        <authorList>
            <person name="Odamaki T."/>
            <person name="Horigome A."/>
            <person name="Sugahara H."/>
            <person name="Hashikura N."/>
            <person name="Minami J."/>
            <person name="Xiao J.Z."/>
            <person name="Abe F."/>
        </authorList>
    </citation>
    <scope>NUCLEOTIDE SEQUENCE [LARGE SCALE GENOMIC DNA]</scope>
    <source>
        <strain evidence="1 2">MCC 1128</strain>
    </source>
</reference>
<dbReference type="PATRIC" id="fig|1365965.3.peg.1121"/>
<proteinExistence type="predicted"/>
<dbReference type="AlphaFoldDB" id="A0A0L7AZG5"/>
<accession>A0A0L7AZG5</accession>
<dbReference type="EMBL" id="AVQD01000009">
    <property type="protein sequence ID" value="KOA40604.1"/>
    <property type="molecule type" value="Genomic_DNA"/>
</dbReference>
<evidence type="ECO:0008006" key="3">
    <source>
        <dbReference type="Google" id="ProtNLM"/>
    </source>
</evidence>
<sequence length="121" mass="13098">MNGIFKRLLNVKGMVVESARIVDGPLRPEPVLEVYVRAGKAAPRCSRCGRKRRGYGRGGGVRRWRHRDFGCWRVGQVAMMPRVDCPGCGVVVASVPWAEPGSSRNSCAVCSDARSDGPGAN</sequence>
<name>A0A0L7AZG5_BIFBR</name>